<evidence type="ECO:0000256" key="10">
    <source>
        <dbReference type="ARBA" id="ARBA00023170"/>
    </source>
</evidence>
<dbReference type="EMBL" id="HBEO01000277">
    <property type="protein sequence ID" value="CAD8465561.1"/>
    <property type="molecule type" value="Transcribed_RNA"/>
</dbReference>
<sequence>MAMSMPPMRLTALLFLCLVWMDASSAVEVCKVVDLQLVTQTGEFFLAVSFLIMGVTTVAFVLMAFKAAHEKRKFYFIMCYVTAISTFAYYAMLSGQGWLITPNCRQLFYVRYVDWFFTTSLIFLNLGLIVGADTGLNIAIIAADMLMIFGGFMASISSGHIKWLWFSLSLLIFAPLVYTMLRGYRSLVDRSNPSVVEMYSKVAWIAAITWGLYPLVFIFSEGTGDWSPNFEIMIYAVLDIMSKVVFGFVLLLSHDGLDRITNFKSFAPIREAPSYGTQMTKAPVESYI</sequence>
<accession>A0A7S0H4P7</accession>
<keyword evidence="8" id="KW-0157">Chromophore</keyword>
<dbReference type="GO" id="GO:0005886">
    <property type="term" value="C:plasma membrane"/>
    <property type="evidence" value="ECO:0007669"/>
    <property type="project" value="TreeGrafter"/>
</dbReference>
<evidence type="ECO:0000256" key="12">
    <source>
        <dbReference type="SAM" id="SignalP"/>
    </source>
</evidence>
<feature type="transmembrane region" description="Helical" evidence="11">
    <location>
        <begin position="163"/>
        <end position="181"/>
    </location>
</feature>
<dbReference type="GO" id="GO:0005216">
    <property type="term" value="F:monoatomic ion channel activity"/>
    <property type="evidence" value="ECO:0007669"/>
    <property type="project" value="InterPro"/>
</dbReference>
<keyword evidence="7 11" id="KW-1133">Transmembrane helix</keyword>
<dbReference type="GO" id="GO:0009881">
    <property type="term" value="F:photoreceptor activity"/>
    <property type="evidence" value="ECO:0007669"/>
    <property type="project" value="UniProtKB-KW"/>
</dbReference>
<evidence type="ECO:0000256" key="4">
    <source>
        <dbReference type="ARBA" id="ARBA00022606"/>
    </source>
</evidence>
<keyword evidence="9 11" id="KW-0472">Membrane</keyword>
<feature type="transmembrane region" description="Helical" evidence="11">
    <location>
        <begin position="42"/>
        <end position="62"/>
    </location>
</feature>
<keyword evidence="10" id="KW-0675">Receptor</keyword>
<evidence type="ECO:0000256" key="9">
    <source>
        <dbReference type="ARBA" id="ARBA00023136"/>
    </source>
</evidence>
<feature type="transmembrane region" description="Helical" evidence="11">
    <location>
        <begin position="112"/>
        <end position="131"/>
    </location>
</feature>
<protein>
    <submittedName>
        <fullName evidence="13">Uncharacterized protein</fullName>
    </submittedName>
</protein>
<feature type="transmembrane region" description="Helical" evidence="11">
    <location>
        <begin position="74"/>
        <end position="92"/>
    </location>
</feature>
<dbReference type="PANTHER" id="PTHR28286">
    <property type="match status" value="1"/>
</dbReference>
<keyword evidence="12" id="KW-0732">Signal</keyword>
<evidence type="ECO:0000256" key="5">
    <source>
        <dbReference type="ARBA" id="ARBA00022692"/>
    </source>
</evidence>
<dbReference type="InterPro" id="IPR018229">
    <property type="entry name" value="Rhodopsin_retinal_BS"/>
</dbReference>
<dbReference type="PANTHER" id="PTHR28286:SF2">
    <property type="entry name" value="BACTERIORHODOPSIN _OPSIN, NOPA (EUROFUNG)"/>
    <property type="match status" value="1"/>
</dbReference>
<evidence type="ECO:0000313" key="13">
    <source>
        <dbReference type="EMBL" id="CAD8465561.1"/>
    </source>
</evidence>
<feature type="transmembrane region" description="Helical" evidence="11">
    <location>
        <begin position="232"/>
        <end position="252"/>
    </location>
</feature>
<comment type="subcellular location">
    <subcellularLocation>
        <location evidence="1">Membrane</location>
        <topology evidence="1">Multi-pass membrane protein</topology>
    </subcellularLocation>
</comment>
<keyword evidence="6" id="KW-0681">Retinal protein</keyword>
<dbReference type="PRINTS" id="PR00251">
    <property type="entry name" value="BACTRLOPSIN"/>
</dbReference>
<dbReference type="PROSITE" id="PS00327">
    <property type="entry name" value="BACTERIAL_OPSIN_RET"/>
    <property type="match status" value="1"/>
</dbReference>
<proteinExistence type="inferred from homology"/>
<evidence type="ECO:0000256" key="3">
    <source>
        <dbReference type="ARBA" id="ARBA00022543"/>
    </source>
</evidence>
<feature type="transmembrane region" description="Helical" evidence="11">
    <location>
        <begin position="138"/>
        <end position="157"/>
    </location>
</feature>
<dbReference type="SMART" id="SM01021">
    <property type="entry name" value="Bac_rhodopsin"/>
    <property type="match status" value="1"/>
</dbReference>
<keyword evidence="3" id="KW-0600">Photoreceptor protein</keyword>
<dbReference type="Pfam" id="PF01036">
    <property type="entry name" value="Bac_rhodopsin"/>
    <property type="match status" value="1"/>
</dbReference>
<keyword evidence="5 11" id="KW-0812">Transmembrane</keyword>
<evidence type="ECO:0000256" key="6">
    <source>
        <dbReference type="ARBA" id="ARBA00022925"/>
    </source>
</evidence>
<name>A0A7S0H4P7_9CRYP</name>
<feature type="signal peptide" evidence="12">
    <location>
        <begin position="1"/>
        <end position="26"/>
    </location>
</feature>
<dbReference type="GO" id="GO:0007602">
    <property type="term" value="P:phototransduction"/>
    <property type="evidence" value="ECO:0007669"/>
    <property type="project" value="UniProtKB-KW"/>
</dbReference>
<gene>
    <name evidence="13" type="ORF">HPHI1048_LOCUS199</name>
</gene>
<dbReference type="SUPFAM" id="SSF81321">
    <property type="entry name" value="Family A G protein-coupled receptor-like"/>
    <property type="match status" value="1"/>
</dbReference>
<keyword evidence="4" id="KW-0716">Sensory transduction</keyword>
<dbReference type="Gene3D" id="1.20.1070.10">
    <property type="entry name" value="Rhodopsin 7-helix transmembrane proteins"/>
    <property type="match status" value="1"/>
</dbReference>
<reference evidence="13" key="1">
    <citation type="submission" date="2021-01" db="EMBL/GenBank/DDBJ databases">
        <authorList>
            <person name="Corre E."/>
            <person name="Pelletier E."/>
            <person name="Niang G."/>
            <person name="Scheremetjew M."/>
            <person name="Finn R."/>
            <person name="Kale V."/>
            <person name="Holt S."/>
            <person name="Cochrane G."/>
            <person name="Meng A."/>
            <person name="Brown T."/>
            <person name="Cohen L."/>
        </authorList>
    </citation>
    <scope>NUCLEOTIDE SEQUENCE</scope>
    <source>
        <strain evidence="13">CCMP325</strain>
    </source>
</reference>
<feature type="transmembrane region" description="Helical" evidence="11">
    <location>
        <begin position="202"/>
        <end position="220"/>
    </location>
</feature>
<organism evidence="13">
    <name type="scientific">Hanusia phi</name>
    <dbReference type="NCBI Taxonomy" id="3032"/>
    <lineage>
        <taxon>Eukaryota</taxon>
        <taxon>Cryptophyceae</taxon>
        <taxon>Pyrenomonadales</taxon>
        <taxon>Geminigeraceae</taxon>
        <taxon>Hanusia</taxon>
    </lineage>
</organism>
<evidence type="ECO:0000256" key="7">
    <source>
        <dbReference type="ARBA" id="ARBA00022989"/>
    </source>
</evidence>
<comment type="similarity">
    <text evidence="2">Belongs to the archaeal/bacterial/fungal opsin family.</text>
</comment>
<evidence type="ECO:0000256" key="11">
    <source>
        <dbReference type="SAM" id="Phobius"/>
    </source>
</evidence>
<evidence type="ECO:0000256" key="8">
    <source>
        <dbReference type="ARBA" id="ARBA00022991"/>
    </source>
</evidence>
<dbReference type="CDD" id="cd14965">
    <property type="entry name" value="7tm_Opsins_type1"/>
    <property type="match status" value="1"/>
</dbReference>
<evidence type="ECO:0000256" key="2">
    <source>
        <dbReference type="ARBA" id="ARBA00008130"/>
    </source>
</evidence>
<dbReference type="AlphaFoldDB" id="A0A7S0H4P7"/>
<dbReference type="InterPro" id="IPR001425">
    <property type="entry name" value="Arc/bac/fun_rhodopsins"/>
</dbReference>
<feature type="chain" id="PRO_5030840806" evidence="12">
    <location>
        <begin position="27"/>
        <end position="288"/>
    </location>
</feature>
<evidence type="ECO:0000256" key="1">
    <source>
        <dbReference type="ARBA" id="ARBA00004141"/>
    </source>
</evidence>